<keyword evidence="3 6" id="KW-0812">Transmembrane</keyword>
<dbReference type="SUPFAM" id="SSF144083">
    <property type="entry name" value="Magnesium transport protein CorA, transmembrane region"/>
    <property type="match status" value="1"/>
</dbReference>
<organism evidence="7 8">
    <name type="scientific">Niveibacterium microcysteis</name>
    <dbReference type="NCBI Taxonomy" id="2811415"/>
    <lineage>
        <taxon>Bacteria</taxon>
        <taxon>Pseudomonadati</taxon>
        <taxon>Pseudomonadota</taxon>
        <taxon>Betaproteobacteria</taxon>
        <taxon>Rhodocyclales</taxon>
        <taxon>Rhodocyclaceae</taxon>
        <taxon>Niveibacterium</taxon>
    </lineage>
</organism>
<dbReference type="Gene3D" id="1.20.58.340">
    <property type="entry name" value="Magnesium transport protein CorA, transmembrane region"/>
    <property type="match status" value="1"/>
</dbReference>
<keyword evidence="4 6" id="KW-1133">Transmembrane helix</keyword>
<evidence type="ECO:0000256" key="1">
    <source>
        <dbReference type="ARBA" id="ARBA00004141"/>
    </source>
</evidence>
<evidence type="ECO:0000256" key="6">
    <source>
        <dbReference type="SAM" id="Phobius"/>
    </source>
</evidence>
<evidence type="ECO:0000256" key="2">
    <source>
        <dbReference type="ARBA" id="ARBA00009765"/>
    </source>
</evidence>
<feature type="transmembrane region" description="Helical" evidence="6">
    <location>
        <begin position="398"/>
        <end position="420"/>
    </location>
</feature>
<name>A0ABX7M306_9RHOO</name>
<keyword evidence="5 6" id="KW-0472">Membrane</keyword>
<dbReference type="InterPro" id="IPR045863">
    <property type="entry name" value="CorA_TM1_TM2"/>
</dbReference>
<dbReference type="CDD" id="cd12835">
    <property type="entry name" value="EcCorA-like_1"/>
    <property type="match status" value="1"/>
</dbReference>
<sequence>MSLAHITTLLNKHKLVEGLVHSQPMARQALVEAIVHRKHLNEVLQLLESTPAADIGVVLESVRFDDAAFLWQQLPDERRGEVLWEISEELKDHLSLVRAVEVAESQINAFELIDGRLRQRAITCRADLEGIRPIWIDLFHASDAERAYVGAHFGLVLPDSGDTTDLEVSSRFHVEEAGEIHLHSNFLLDREGNSRSVPVAFVLHGDILFSVRNEELPVFRLQRRRARMQQGYVSDCKDVLLDLYGADVEYSADALEGVYNTLGKVGRQVLSETISDEEAAGILADIAEEEDLNGRIRSNILDTQRALSFMMRCKMLSPAEIEDAKQILRDIESLNSHTAFLFDKINFLMDATIGFININQNRRVSQLTVFGVVFMPINILAGIGGMSEFSMMTAGIPWPISFGAFVVGMGLIGWGTYVALRYTEVRRARQALKSKAAAIS</sequence>
<dbReference type="RefSeq" id="WP_206253187.1">
    <property type="nucleotide sequence ID" value="NZ_CP071060.1"/>
</dbReference>
<gene>
    <name evidence="7" type="ORF">JY500_13685</name>
</gene>
<dbReference type="PANTHER" id="PTHR47685:SF1">
    <property type="entry name" value="MAGNESIUM TRANSPORT PROTEIN CORA"/>
    <property type="match status" value="1"/>
</dbReference>
<dbReference type="Pfam" id="PF01544">
    <property type="entry name" value="CorA"/>
    <property type="match status" value="1"/>
</dbReference>
<dbReference type="EMBL" id="CP071060">
    <property type="protein sequence ID" value="QSI75543.1"/>
    <property type="molecule type" value="Genomic_DNA"/>
</dbReference>
<evidence type="ECO:0000313" key="8">
    <source>
        <dbReference type="Proteomes" id="UP000663570"/>
    </source>
</evidence>
<keyword evidence="8" id="KW-1185">Reference proteome</keyword>
<dbReference type="InterPro" id="IPR002523">
    <property type="entry name" value="MgTranspt_CorA/ZnTranspt_ZntB"/>
</dbReference>
<comment type="similarity">
    <text evidence="2">Belongs to the CorA metal ion transporter (MIT) (TC 1.A.35) family.</text>
</comment>
<proteinExistence type="inferred from homology"/>
<evidence type="ECO:0000256" key="3">
    <source>
        <dbReference type="ARBA" id="ARBA00022692"/>
    </source>
</evidence>
<evidence type="ECO:0000256" key="4">
    <source>
        <dbReference type="ARBA" id="ARBA00022989"/>
    </source>
</evidence>
<accession>A0ABX7M306</accession>
<dbReference type="InterPro" id="IPR050829">
    <property type="entry name" value="CorA_MIT"/>
</dbReference>
<reference evidence="7 8" key="1">
    <citation type="submission" date="2021-02" db="EMBL/GenBank/DDBJ databases">
        <title>Niveibacterium changnyeongensis HC41.</title>
        <authorList>
            <person name="Kang M."/>
        </authorList>
    </citation>
    <scope>NUCLEOTIDE SEQUENCE [LARGE SCALE GENOMIC DNA]</scope>
    <source>
        <strain evidence="7 8">HC41</strain>
    </source>
</reference>
<protein>
    <submittedName>
        <fullName evidence="7">Magnesium and cobalt transport protein CorA</fullName>
    </submittedName>
</protein>
<dbReference type="PANTHER" id="PTHR47685">
    <property type="entry name" value="MAGNESIUM TRANSPORT PROTEIN CORA"/>
    <property type="match status" value="1"/>
</dbReference>
<dbReference type="SUPFAM" id="SSF143865">
    <property type="entry name" value="CorA soluble domain-like"/>
    <property type="match status" value="1"/>
</dbReference>
<comment type="subcellular location">
    <subcellularLocation>
        <location evidence="1">Membrane</location>
        <topology evidence="1">Multi-pass membrane protein</topology>
    </subcellularLocation>
</comment>
<dbReference type="InterPro" id="IPR045861">
    <property type="entry name" value="CorA_cytoplasmic_dom"/>
</dbReference>
<dbReference type="SUPFAM" id="SSF158791">
    <property type="entry name" value="MgtE N-terminal domain-like"/>
    <property type="match status" value="1"/>
</dbReference>
<evidence type="ECO:0000313" key="7">
    <source>
        <dbReference type="EMBL" id="QSI75543.1"/>
    </source>
</evidence>
<dbReference type="Proteomes" id="UP000663570">
    <property type="component" value="Chromosome"/>
</dbReference>
<evidence type="ECO:0000256" key="5">
    <source>
        <dbReference type="ARBA" id="ARBA00023136"/>
    </source>
</evidence>
<feature type="transmembrane region" description="Helical" evidence="6">
    <location>
        <begin position="367"/>
        <end position="386"/>
    </location>
</feature>